<evidence type="ECO:0000256" key="10">
    <source>
        <dbReference type="SAM" id="Coils"/>
    </source>
</evidence>
<keyword evidence="3 9" id="KW-0158">Chromosome</keyword>
<dbReference type="GO" id="GO:0007059">
    <property type="term" value="P:chromosome segregation"/>
    <property type="evidence" value="ECO:0000318"/>
    <property type="project" value="GO_Central"/>
</dbReference>
<keyword evidence="14" id="KW-1185">Reference proteome</keyword>
<keyword evidence="4 9" id="KW-0132">Cell division</keyword>
<evidence type="ECO:0000256" key="6">
    <source>
        <dbReference type="ARBA" id="ARBA00023054"/>
    </source>
</evidence>
<keyword evidence="7 9" id="KW-0131">Cell cycle</keyword>
<feature type="compositionally biased region" description="Basic and acidic residues" evidence="11">
    <location>
        <begin position="268"/>
        <end position="277"/>
    </location>
</feature>
<keyword evidence="5 9" id="KW-0498">Mitosis</keyword>
<evidence type="ECO:0000256" key="4">
    <source>
        <dbReference type="ARBA" id="ARBA00022618"/>
    </source>
</evidence>
<evidence type="ECO:0000256" key="2">
    <source>
        <dbReference type="ARBA" id="ARBA00006379"/>
    </source>
</evidence>
<comment type="subcellular location">
    <subcellularLocation>
        <location evidence="1">Chromosome</location>
        <location evidence="1">Centromere</location>
    </subcellularLocation>
    <subcellularLocation>
        <location evidence="9">Nucleus</location>
    </subcellularLocation>
    <subcellularLocation>
        <location evidence="9">Chromosome</location>
        <location evidence="9">Centromere</location>
        <location evidence="9">Kinetochore</location>
    </subcellularLocation>
</comment>
<evidence type="ECO:0000256" key="9">
    <source>
        <dbReference type="RuleBase" id="RU367150"/>
    </source>
</evidence>
<sequence>MQMQLKDLCLNCVNEAEIQEKRVNSAKHKLSQLLESCKTAADSSVETLVKIGKLKERLRELEDGLDLAEAKKANRNSQCESITESISAAKARNEELKNIIQNQRAKKDEYATIISRVLLASETLEEMNDQNISYRKGQEGAVQWYNRFLGFRIEAGHGIKFIFNKVDPRNPEKEFSFTVRHWQDKYYLQDCDPNLEGTDDLLRELNQTNCLFKFVRVMREKFRMAALLGNSDIHESTPRLEQSSVSISFFHGRSKDDSVQQLEGPEQPSKRFLDTTPKRVPRSHGSHLVSPSPEPESAYVKEAALRASNRTLST</sequence>
<dbReference type="GO" id="GO:0005634">
    <property type="term" value="C:nucleus"/>
    <property type="evidence" value="ECO:0007669"/>
    <property type="project" value="UniProtKB-SubCell"/>
</dbReference>
<dbReference type="EMBL" id="KI394487">
    <property type="protein sequence ID" value="ERN02653.1"/>
    <property type="molecule type" value="Genomic_DNA"/>
</dbReference>
<dbReference type="Pfam" id="PF08234">
    <property type="entry name" value="Spindle_Spc25"/>
    <property type="match status" value="1"/>
</dbReference>
<comment type="subunit">
    <text evidence="9">Component of the NDC80 complex.</text>
</comment>
<dbReference type="OrthoDB" id="6353017at2759"/>
<proteinExistence type="inferred from homology"/>
<evidence type="ECO:0000313" key="14">
    <source>
        <dbReference type="Proteomes" id="UP000017836"/>
    </source>
</evidence>
<evidence type="ECO:0000256" key="3">
    <source>
        <dbReference type="ARBA" id="ARBA00022454"/>
    </source>
</evidence>
<keyword evidence="9" id="KW-0995">Kinetochore</keyword>
<dbReference type="eggNOG" id="KOG4657">
    <property type="taxonomic scope" value="Eukaryota"/>
</dbReference>
<evidence type="ECO:0000256" key="1">
    <source>
        <dbReference type="ARBA" id="ARBA00004584"/>
    </source>
</evidence>
<dbReference type="InterPro" id="IPR045143">
    <property type="entry name" value="Spc25"/>
</dbReference>
<dbReference type="FunFam" id="3.30.457.50:FF:000001">
    <property type="entry name" value="Probable kinetochore protein spc25"/>
    <property type="match status" value="1"/>
</dbReference>
<dbReference type="PANTHER" id="PTHR14281:SF0">
    <property type="entry name" value="KINETOCHORE PROTEIN SPC25"/>
    <property type="match status" value="1"/>
</dbReference>
<dbReference type="HOGENOM" id="CLU_069238_0_0_1"/>
<evidence type="ECO:0000256" key="5">
    <source>
        <dbReference type="ARBA" id="ARBA00022776"/>
    </source>
</evidence>
<organism evidence="13 14">
    <name type="scientific">Amborella trichopoda</name>
    <dbReference type="NCBI Taxonomy" id="13333"/>
    <lineage>
        <taxon>Eukaryota</taxon>
        <taxon>Viridiplantae</taxon>
        <taxon>Streptophyta</taxon>
        <taxon>Embryophyta</taxon>
        <taxon>Tracheophyta</taxon>
        <taxon>Spermatophyta</taxon>
        <taxon>Magnoliopsida</taxon>
        <taxon>Amborellales</taxon>
        <taxon>Amborellaceae</taxon>
        <taxon>Amborella</taxon>
    </lineage>
</organism>
<protein>
    <recommendedName>
        <fullName evidence="9">Kinetochore protein SPC25</fullName>
    </recommendedName>
</protein>
<name>W1P402_AMBTC</name>
<reference evidence="14" key="1">
    <citation type="journal article" date="2013" name="Science">
        <title>The Amborella genome and the evolution of flowering plants.</title>
        <authorList>
            <consortium name="Amborella Genome Project"/>
        </authorList>
    </citation>
    <scope>NUCLEOTIDE SEQUENCE [LARGE SCALE GENOMIC DNA]</scope>
</reference>
<dbReference type="CDD" id="cd23784">
    <property type="entry name" value="RWD_Spc25"/>
    <property type="match status" value="1"/>
</dbReference>
<dbReference type="STRING" id="13333.W1P402"/>
<dbReference type="Proteomes" id="UP000017836">
    <property type="component" value="Unassembled WGS sequence"/>
</dbReference>
<comment type="function">
    <text evidence="9">Acts as a component of the essential kinetochore-associated NDC80 complex, which is required for chromosome segregation and spindle checkpoint activity.</text>
</comment>
<keyword evidence="9" id="KW-0539">Nucleus</keyword>
<comment type="similarity">
    <text evidence="2 9">Belongs to the SPC25 family.</text>
</comment>
<gene>
    <name evidence="13" type="ORF">AMTR_s00085p00055420</name>
</gene>
<feature type="region of interest" description="Disordered" evidence="11">
    <location>
        <begin position="256"/>
        <end position="299"/>
    </location>
</feature>
<evidence type="ECO:0000256" key="8">
    <source>
        <dbReference type="ARBA" id="ARBA00023328"/>
    </source>
</evidence>
<feature type="coiled-coil region" evidence="10">
    <location>
        <begin position="16"/>
        <end position="113"/>
    </location>
</feature>
<dbReference type="Gene3D" id="3.30.457.50">
    <property type="entry name" value="Chromosome segregation protein Spc25"/>
    <property type="match status" value="1"/>
</dbReference>
<dbReference type="GO" id="GO:0031262">
    <property type="term" value="C:Ndc80 complex"/>
    <property type="evidence" value="ECO:0000318"/>
    <property type="project" value="GO_Central"/>
</dbReference>
<dbReference type="Gramene" id="ERN02653">
    <property type="protein sequence ID" value="ERN02653"/>
    <property type="gene ID" value="AMTR_s00085p00055420"/>
</dbReference>
<feature type="domain" description="Chromosome segregation protein Spc25 C-terminal" evidence="12">
    <location>
        <begin position="155"/>
        <end position="223"/>
    </location>
</feature>
<keyword evidence="8 9" id="KW-0137">Centromere</keyword>
<keyword evidence="6 10" id="KW-0175">Coiled coil</keyword>
<dbReference type="InterPro" id="IPR013255">
    <property type="entry name" value="Spc25_C"/>
</dbReference>
<dbReference type="GO" id="GO:0051301">
    <property type="term" value="P:cell division"/>
    <property type="evidence" value="ECO:0007669"/>
    <property type="project" value="UniProtKB-UniRule"/>
</dbReference>
<evidence type="ECO:0000256" key="11">
    <source>
        <dbReference type="SAM" id="MobiDB-lite"/>
    </source>
</evidence>
<evidence type="ECO:0000259" key="12">
    <source>
        <dbReference type="Pfam" id="PF08234"/>
    </source>
</evidence>
<dbReference type="PANTHER" id="PTHR14281">
    <property type="entry name" value="KINETOCHORE PROTEIN SPC25-RELATED"/>
    <property type="match status" value="1"/>
</dbReference>
<accession>W1P402</accession>
<dbReference type="AlphaFoldDB" id="W1P402"/>
<evidence type="ECO:0000256" key="7">
    <source>
        <dbReference type="ARBA" id="ARBA00023306"/>
    </source>
</evidence>
<evidence type="ECO:0000313" key="13">
    <source>
        <dbReference type="EMBL" id="ERN02653.1"/>
    </source>
</evidence>
<dbReference type="KEGG" id="atr:18430772"/>